<dbReference type="InterPro" id="IPR036396">
    <property type="entry name" value="Cyt_P450_sf"/>
</dbReference>
<reference evidence="8 9" key="1">
    <citation type="submission" date="2018-08" db="EMBL/GenBank/DDBJ databases">
        <title>Actinomadura spongicola sp. nov., isolated from marine sponge Leucetta chagosensis.</title>
        <authorList>
            <person name="Li L."/>
            <person name="Lin H.W."/>
        </authorList>
    </citation>
    <scope>NUCLEOTIDE SEQUENCE [LARGE SCALE GENOMIC DNA]</scope>
    <source>
        <strain evidence="8 9">LHW52907</strain>
    </source>
</reference>
<evidence type="ECO:0000313" key="8">
    <source>
        <dbReference type="EMBL" id="RFS85965.1"/>
    </source>
</evidence>
<dbReference type="GO" id="GO:0004497">
    <property type="term" value="F:monooxygenase activity"/>
    <property type="evidence" value="ECO:0007669"/>
    <property type="project" value="UniProtKB-KW"/>
</dbReference>
<dbReference type="PROSITE" id="PS00086">
    <property type="entry name" value="CYTOCHROME_P450"/>
    <property type="match status" value="1"/>
</dbReference>
<dbReference type="SUPFAM" id="SSF48264">
    <property type="entry name" value="Cytochrome P450"/>
    <property type="match status" value="1"/>
</dbReference>
<dbReference type="CDD" id="cd11029">
    <property type="entry name" value="CYP107-like"/>
    <property type="match status" value="1"/>
</dbReference>
<evidence type="ECO:0000256" key="5">
    <source>
        <dbReference type="ARBA" id="ARBA00023004"/>
    </source>
</evidence>
<dbReference type="PRINTS" id="PR00385">
    <property type="entry name" value="P450"/>
</dbReference>
<evidence type="ECO:0000256" key="7">
    <source>
        <dbReference type="RuleBase" id="RU000461"/>
    </source>
</evidence>
<dbReference type="Pfam" id="PF00067">
    <property type="entry name" value="p450"/>
    <property type="match status" value="1"/>
</dbReference>
<evidence type="ECO:0000256" key="6">
    <source>
        <dbReference type="ARBA" id="ARBA00023033"/>
    </source>
</evidence>
<dbReference type="GO" id="GO:0005506">
    <property type="term" value="F:iron ion binding"/>
    <property type="evidence" value="ECO:0007669"/>
    <property type="project" value="InterPro"/>
</dbReference>
<keyword evidence="9" id="KW-1185">Reference proteome</keyword>
<evidence type="ECO:0000313" key="9">
    <source>
        <dbReference type="Proteomes" id="UP000262882"/>
    </source>
</evidence>
<dbReference type="PANTHER" id="PTHR46696">
    <property type="entry name" value="P450, PUTATIVE (EUROFUNG)-RELATED"/>
    <property type="match status" value="1"/>
</dbReference>
<keyword evidence="6 7" id="KW-0503">Monooxygenase</keyword>
<dbReference type="InterPro" id="IPR001128">
    <property type="entry name" value="Cyt_P450"/>
</dbReference>
<dbReference type="GO" id="GO:0016705">
    <property type="term" value="F:oxidoreductase activity, acting on paired donors, with incorporation or reduction of molecular oxygen"/>
    <property type="evidence" value="ECO:0007669"/>
    <property type="project" value="InterPro"/>
</dbReference>
<evidence type="ECO:0000256" key="4">
    <source>
        <dbReference type="ARBA" id="ARBA00023002"/>
    </source>
</evidence>
<dbReference type="InterPro" id="IPR002397">
    <property type="entry name" value="Cyt_P450_B"/>
</dbReference>
<dbReference type="EMBL" id="QVNQ01000002">
    <property type="protein sequence ID" value="RFS85965.1"/>
    <property type="molecule type" value="Genomic_DNA"/>
</dbReference>
<accession>A0A372GKT0</accession>
<dbReference type="FunFam" id="1.10.630.10:FF:000018">
    <property type="entry name" value="Cytochrome P450 monooxygenase"/>
    <property type="match status" value="1"/>
</dbReference>
<gene>
    <name evidence="8" type="ORF">D0T12_04820</name>
</gene>
<dbReference type="PRINTS" id="PR00359">
    <property type="entry name" value="BP450"/>
</dbReference>
<evidence type="ECO:0000256" key="1">
    <source>
        <dbReference type="ARBA" id="ARBA00010617"/>
    </source>
</evidence>
<dbReference type="AlphaFoldDB" id="A0A372GKT0"/>
<comment type="caution">
    <text evidence="8">The sequence shown here is derived from an EMBL/GenBank/DDBJ whole genome shotgun (WGS) entry which is preliminary data.</text>
</comment>
<dbReference type="Gene3D" id="1.10.630.10">
    <property type="entry name" value="Cytochrome P450"/>
    <property type="match status" value="1"/>
</dbReference>
<dbReference type="InterPro" id="IPR017972">
    <property type="entry name" value="Cyt_P450_CS"/>
</dbReference>
<keyword evidence="5 7" id="KW-0408">Iron</keyword>
<keyword evidence="2 7" id="KW-0349">Heme</keyword>
<keyword evidence="3 7" id="KW-0479">Metal-binding</keyword>
<dbReference type="Proteomes" id="UP000262882">
    <property type="component" value="Unassembled WGS sequence"/>
</dbReference>
<keyword evidence="4 7" id="KW-0560">Oxidoreductase</keyword>
<evidence type="ECO:0000256" key="2">
    <source>
        <dbReference type="ARBA" id="ARBA00022617"/>
    </source>
</evidence>
<name>A0A372GKT0_9ACTN</name>
<dbReference type="OrthoDB" id="4133219at2"/>
<sequence>MIWIEEPLVFDADFHRDPYRVYDRLRGQEPVQRVKVSSRGHHTWLITGYAQARAALTDPRLSRDTRRFGHLFGDRRDIAPALRDSMLATDPPDHTRLRRLAAPAFTASAVDRLRPRIQQITDQLLGAIAPKGAADLINEFAVPLPVTVICELLGVPEHDRPQLRRWSNALFTTADAATRDQAAHHINDTMAVLVAHRLHRFETGAAHQGEDGDLLDALITARANGDLLNQQELVSLAVLLLIAGHETTTNLIGNAVLALLLHPAQHTAIADHTVSDSDGLVPAIEEFLRYDSPLGIATVRFTTCPVAFGPVTIPAEQIVMISLGAANRDPAHFTDPSALDLTRTRPRQGHLAFGHGPHYCLGSGLARTEAHIALTGILRHLPHLHLDTRPQQLAWRPSRMMRGLLTLPVRWQPHTR</sequence>
<dbReference type="GO" id="GO:0020037">
    <property type="term" value="F:heme binding"/>
    <property type="evidence" value="ECO:0007669"/>
    <property type="project" value="InterPro"/>
</dbReference>
<comment type="similarity">
    <text evidence="1 7">Belongs to the cytochrome P450 family.</text>
</comment>
<proteinExistence type="inferred from homology"/>
<evidence type="ECO:0000256" key="3">
    <source>
        <dbReference type="ARBA" id="ARBA00022723"/>
    </source>
</evidence>
<organism evidence="8 9">
    <name type="scientific">Actinomadura spongiicola</name>
    <dbReference type="NCBI Taxonomy" id="2303421"/>
    <lineage>
        <taxon>Bacteria</taxon>
        <taxon>Bacillati</taxon>
        <taxon>Actinomycetota</taxon>
        <taxon>Actinomycetes</taxon>
        <taxon>Streptosporangiales</taxon>
        <taxon>Thermomonosporaceae</taxon>
        <taxon>Actinomadura</taxon>
    </lineage>
</organism>
<dbReference type="PANTHER" id="PTHR46696:SF1">
    <property type="entry name" value="CYTOCHROME P450 YJIB-RELATED"/>
    <property type="match status" value="1"/>
</dbReference>
<protein>
    <submittedName>
        <fullName evidence="8">Cytochrome P450</fullName>
    </submittedName>
</protein>